<name>A0A6G9D137_RHOER</name>
<sequence length="68" mass="7934">MMLSSWIDHSDGLENSAFLHKNLAIWSWLLIQDPLNVGNRQGLGFEGLPIVGLFVALRIWRSWSWQRR</sequence>
<dbReference type="AlphaFoldDB" id="A0A6G9D137"/>
<gene>
    <name evidence="1" type="ORF">G9444_5762</name>
</gene>
<organism evidence="1 2">
    <name type="scientific">Rhodococcus erythropolis</name>
    <name type="common">Arthrobacter picolinophilus</name>
    <dbReference type="NCBI Taxonomy" id="1833"/>
    <lineage>
        <taxon>Bacteria</taxon>
        <taxon>Bacillati</taxon>
        <taxon>Actinomycetota</taxon>
        <taxon>Actinomycetes</taxon>
        <taxon>Mycobacteriales</taxon>
        <taxon>Nocardiaceae</taxon>
        <taxon>Rhodococcus</taxon>
        <taxon>Rhodococcus erythropolis group</taxon>
    </lineage>
</organism>
<dbReference type="Proteomes" id="UP000502345">
    <property type="component" value="Chromosome"/>
</dbReference>
<evidence type="ECO:0000313" key="1">
    <source>
        <dbReference type="EMBL" id="QIP43005.1"/>
    </source>
</evidence>
<dbReference type="EMBL" id="CP050124">
    <property type="protein sequence ID" value="QIP43005.1"/>
    <property type="molecule type" value="Genomic_DNA"/>
</dbReference>
<protein>
    <submittedName>
        <fullName evidence="1">Uncharacterized protein</fullName>
    </submittedName>
</protein>
<proteinExistence type="predicted"/>
<evidence type="ECO:0000313" key="2">
    <source>
        <dbReference type="Proteomes" id="UP000502345"/>
    </source>
</evidence>
<reference evidence="1 2" key="1">
    <citation type="submission" date="2020-03" db="EMBL/GenBank/DDBJ databases">
        <title>Screen low temperature-resistant strains for efficient degradation of petroleum hydrocarbons under the low temperature.</title>
        <authorList>
            <person name="Wang Y."/>
            <person name="Chen J."/>
        </authorList>
    </citation>
    <scope>NUCLEOTIDE SEQUENCE [LARGE SCALE GENOMIC DNA]</scope>
    <source>
        <strain evidence="1 2">KB1</strain>
    </source>
</reference>
<accession>A0A6G9D137</accession>